<protein>
    <submittedName>
        <fullName evidence="2">Uncharacterized protein</fullName>
    </submittedName>
</protein>
<organism evidence="2 3">
    <name type="scientific">Pristionchus entomophagus</name>
    <dbReference type="NCBI Taxonomy" id="358040"/>
    <lineage>
        <taxon>Eukaryota</taxon>
        <taxon>Metazoa</taxon>
        <taxon>Ecdysozoa</taxon>
        <taxon>Nematoda</taxon>
        <taxon>Chromadorea</taxon>
        <taxon>Rhabditida</taxon>
        <taxon>Rhabditina</taxon>
        <taxon>Diplogasteromorpha</taxon>
        <taxon>Diplogasteroidea</taxon>
        <taxon>Neodiplogasteridae</taxon>
        <taxon>Pristionchus</taxon>
    </lineage>
</organism>
<reference evidence="2" key="1">
    <citation type="submission" date="2023-10" db="EMBL/GenBank/DDBJ databases">
        <title>Genome assembly of Pristionchus species.</title>
        <authorList>
            <person name="Yoshida K."/>
            <person name="Sommer R.J."/>
        </authorList>
    </citation>
    <scope>NUCLEOTIDE SEQUENCE</scope>
    <source>
        <strain evidence="2">RS0144</strain>
    </source>
</reference>
<keyword evidence="3" id="KW-1185">Reference proteome</keyword>
<evidence type="ECO:0000313" key="3">
    <source>
        <dbReference type="Proteomes" id="UP001432027"/>
    </source>
</evidence>
<feature type="chain" id="PRO_5043899135" evidence="1">
    <location>
        <begin position="22"/>
        <end position="256"/>
    </location>
</feature>
<proteinExistence type="predicted"/>
<dbReference type="AlphaFoldDB" id="A0AAV5ST86"/>
<keyword evidence="1" id="KW-0732">Signal</keyword>
<accession>A0AAV5ST86</accession>
<feature type="signal peptide" evidence="1">
    <location>
        <begin position="1"/>
        <end position="21"/>
    </location>
</feature>
<dbReference type="EMBL" id="BTSX01000002">
    <property type="protein sequence ID" value="GMS83409.1"/>
    <property type="molecule type" value="Genomic_DNA"/>
</dbReference>
<evidence type="ECO:0000313" key="2">
    <source>
        <dbReference type="EMBL" id="GMS83409.1"/>
    </source>
</evidence>
<sequence length="256" mass="27952">MPSLPLLLLLSGLLLLTVVETEEDQGVEGLEGVPVVITEIERPPSLSTNSLLPLPEEKTISKEERQARRLLRKKKKRLRMLREEIRKMGGVGGGGLRAVKLARNRDEKWRRRMLSRLDAITKRLDRLETLIVESSTAAKIKNKEAEKTRKMDRHFASISRSLNGEVGMACASHRDCRPGRCCHAAGASTAGAAVAAASTCVQHDAPAAAECTDSCQCTLQLQCYASKDNATQPACKRATSTDIVTGTYLNDPSGIF</sequence>
<gene>
    <name evidence="2" type="ORF">PENTCL1PPCAC_5584</name>
</gene>
<evidence type="ECO:0000256" key="1">
    <source>
        <dbReference type="SAM" id="SignalP"/>
    </source>
</evidence>
<name>A0AAV5ST86_9BILA</name>
<comment type="caution">
    <text evidence="2">The sequence shown here is derived from an EMBL/GenBank/DDBJ whole genome shotgun (WGS) entry which is preliminary data.</text>
</comment>
<dbReference type="Proteomes" id="UP001432027">
    <property type="component" value="Unassembled WGS sequence"/>
</dbReference>